<feature type="non-terminal residue" evidence="6">
    <location>
        <position position="1"/>
    </location>
</feature>
<evidence type="ECO:0000256" key="1">
    <source>
        <dbReference type="ARBA" id="ARBA00010808"/>
    </source>
</evidence>
<reference evidence="6" key="1">
    <citation type="journal article" date="2010" name="Science">
        <title>Plasticity of animal genome architecture unmasked by rapid evolution of a pelagic tunicate.</title>
        <authorList>
            <person name="Denoeud F."/>
            <person name="Henriet S."/>
            <person name="Mungpakdee S."/>
            <person name="Aury J.M."/>
            <person name="Da Silva C."/>
            <person name="Brinkmann H."/>
            <person name="Mikhaleva J."/>
            <person name="Olsen L.C."/>
            <person name="Jubin C."/>
            <person name="Canestro C."/>
            <person name="Bouquet J.M."/>
            <person name="Danks G."/>
            <person name="Poulain J."/>
            <person name="Campsteijn C."/>
            <person name="Adamski M."/>
            <person name="Cross I."/>
            <person name="Yadetie F."/>
            <person name="Muffato M."/>
            <person name="Louis A."/>
            <person name="Butcher S."/>
            <person name="Tsagkogeorga G."/>
            <person name="Konrad A."/>
            <person name="Singh S."/>
            <person name="Jensen M.F."/>
            <person name="Cong E.H."/>
            <person name="Eikeseth-Otteraa H."/>
            <person name="Noel B."/>
            <person name="Anthouard V."/>
            <person name="Porcel B.M."/>
            <person name="Kachouri-Lafond R."/>
            <person name="Nishino A."/>
            <person name="Ugolini M."/>
            <person name="Chourrout P."/>
            <person name="Nishida H."/>
            <person name="Aasland R."/>
            <person name="Huzurbazar S."/>
            <person name="Westhof E."/>
            <person name="Delsuc F."/>
            <person name="Lehrach H."/>
            <person name="Reinhardt R."/>
            <person name="Weissenbach J."/>
            <person name="Roy S.W."/>
            <person name="Artiguenave F."/>
            <person name="Postlethwait J.H."/>
            <person name="Manak J.R."/>
            <person name="Thompson E.M."/>
            <person name="Jaillon O."/>
            <person name="Du Pasquier L."/>
            <person name="Boudinot P."/>
            <person name="Liberles D.A."/>
            <person name="Volff J.N."/>
            <person name="Philippe H."/>
            <person name="Lenhard B."/>
            <person name="Roest Crollius H."/>
            <person name="Wincker P."/>
            <person name="Chourrout D."/>
        </authorList>
    </citation>
    <scope>NUCLEOTIDE SEQUENCE [LARGE SCALE GENOMIC DNA]</scope>
</reference>
<keyword evidence="3" id="KW-0687">Ribonucleoprotein</keyword>
<dbReference type="InterPro" id="IPR000054">
    <property type="entry name" value="Ribosomal_eL31"/>
</dbReference>
<organism evidence="6">
    <name type="scientific">Oikopleura dioica</name>
    <name type="common">Tunicate</name>
    <dbReference type="NCBI Taxonomy" id="34765"/>
    <lineage>
        <taxon>Eukaryota</taxon>
        <taxon>Metazoa</taxon>
        <taxon>Chordata</taxon>
        <taxon>Tunicata</taxon>
        <taxon>Appendicularia</taxon>
        <taxon>Copelata</taxon>
        <taxon>Oikopleuridae</taxon>
        <taxon>Oikopleura</taxon>
    </lineage>
</organism>
<proteinExistence type="inferred from homology"/>
<dbReference type="GO" id="GO:0022625">
    <property type="term" value="C:cytosolic large ribosomal subunit"/>
    <property type="evidence" value="ECO:0007669"/>
    <property type="project" value="TreeGrafter"/>
</dbReference>
<dbReference type="EMBL" id="FN656447">
    <property type="protein sequence ID" value="CBY41447.1"/>
    <property type="molecule type" value="Genomic_DNA"/>
</dbReference>
<dbReference type="FunFam" id="3.10.440.10:FF:000001">
    <property type="entry name" value="60S ribosomal protein L31"/>
    <property type="match status" value="1"/>
</dbReference>
<evidence type="ECO:0000256" key="2">
    <source>
        <dbReference type="ARBA" id="ARBA00022980"/>
    </source>
</evidence>
<dbReference type="AlphaFoldDB" id="E4Z169"/>
<dbReference type="SMART" id="SM01380">
    <property type="entry name" value="Ribosomal_L31e"/>
    <property type="match status" value="1"/>
</dbReference>
<dbReference type="GO" id="GO:0003735">
    <property type="term" value="F:structural constituent of ribosome"/>
    <property type="evidence" value="ECO:0007669"/>
    <property type="project" value="InterPro"/>
</dbReference>
<dbReference type="CDD" id="cd00463">
    <property type="entry name" value="Ribosomal_L31e"/>
    <property type="match status" value="1"/>
</dbReference>
<dbReference type="SUPFAM" id="SSF54575">
    <property type="entry name" value="Ribosomal protein L31e"/>
    <property type="match status" value="1"/>
</dbReference>
<evidence type="ECO:0000256" key="3">
    <source>
        <dbReference type="ARBA" id="ARBA00023274"/>
    </source>
</evidence>
<sequence length="151" mass="17871">WSNVRRVSHNLFTKISTKYPRFRLVRTKYIEMAREKKARSAIKDVIAREYTVNLHKRIFKIGNKHRAPKAIDALRKFARTAMGTKDVRIDARLNKAVWEHGVKNVQYRIRVRLHRKRNEDEDSANKLYTLVTYVPVDTYKGLQTMNVDATE</sequence>
<protein>
    <recommendedName>
        <fullName evidence="4">Large ribosomal subunit protein eL31</fullName>
    </recommendedName>
    <alternativeName>
        <fullName evidence="5">60S ribosomal protein L31</fullName>
    </alternativeName>
</protein>
<comment type="similarity">
    <text evidence="1">Belongs to the eukaryotic ribosomal protein eL31 family.</text>
</comment>
<dbReference type="InterPro" id="IPR023621">
    <property type="entry name" value="Ribosomal_eL31_dom_sf"/>
</dbReference>
<keyword evidence="2" id="KW-0689">Ribosomal protein</keyword>
<dbReference type="Gene3D" id="3.10.440.10">
    <property type="match status" value="1"/>
</dbReference>
<evidence type="ECO:0000313" key="6">
    <source>
        <dbReference type="EMBL" id="CBY41447.1"/>
    </source>
</evidence>
<evidence type="ECO:0000256" key="5">
    <source>
        <dbReference type="ARBA" id="ARBA00035337"/>
    </source>
</evidence>
<dbReference type="Pfam" id="PF01198">
    <property type="entry name" value="Ribosomal_L31e"/>
    <property type="match status" value="1"/>
</dbReference>
<dbReference type="PANTHER" id="PTHR10956:SF0">
    <property type="entry name" value="60S RIBOSOMAL PROTEIN L31"/>
    <property type="match status" value="1"/>
</dbReference>
<name>E4Z169_OIKDI</name>
<dbReference type="PANTHER" id="PTHR10956">
    <property type="entry name" value="60S RIBOSOMAL PROTEIN L31"/>
    <property type="match status" value="1"/>
</dbReference>
<dbReference type="GO" id="GO:0002181">
    <property type="term" value="P:cytoplasmic translation"/>
    <property type="evidence" value="ECO:0007669"/>
    <property type="project" value="TreeGrafter"/>
</dbReference>
<evidence type="ECO:0000256" key="4">
    <source>
        <dbReference type="ARBA" id="ARBA00035230"/>
    </source>
</evidence>
<gene>
    <name evidence="6" type="ORF">GSOID_T00023526001</name>
</gene>
<dbReference type="Proteomes" id="UP000011014">
    <property type="component" value="Unassembled WGS sequence"/>
</dbReference>
<accession>E4Z169</accession>